<dbReference type="STRING" id="1445510.YC6258_00450"/>
<dbReference type="HOGENOM" id="CLU_046582_2_1_6"/>
<evidence type="ECO:0000256" key="1">
    <source>
        <dbReference type="ARBA" id="ARBA00001947"/>
    </source>
</evidence>
<evidence type="ECO:0000313" key="7">
    <source>
        <dbReference type="EMBL" id="AJQ92500.1"/>
    </source>
</evidence>
<evidence type="ECO:0000256" key="5">
    <source>
        <dbReference type="ARBA" id="ARBA00023002"/>
    </source>
</evidence>
<proteinExistence type="inferred from homology"/>
<name>A0A0C5UYU8_9GAMM</name>
<protein>
    <recommendedName>
        <fullName evidence="6">Extradiol ring-cleavage dioxygenase class III enzyme subunit B domain-containing protein</fullName>
    </recommendedName>
</protein>
<evidence type="ECO:0000259" key="6">
    <source>
        <dbReference type="Pfam" id="PF02900"/>
    </source>
</evidence>
<dbReference type="CDD" id="cd07363">
    <property type="entry name" value="45_DOPA_Dioxygenase"/>
    <property type="match status" value="1"/>
</dbReference>
<gene>
    <name evidence="7" type="ORF">YC6258_00450</name>
</gene>
<dbReference type="GO" id="GO:0016702">
    <property type="term" value="F:oxidoreductase activity, acting on single donors with incorporation of molecular oxygen, incorporation of two atoms of oxygen"/>
    <property type="evidence" value="ECO:0007669"/>
    <property type="project" value="UniProtKB-ARBA"/>
</dbReference>
<dbReference type="PATRIC" id="fig|1445510.3.peg.436"/>
<dbReference type="AlphaFoldDB" id="A0A0C5UYU8"/>
<dbReference type="Gene3D" id="3.40.830.10">
    <property type="entry name" value="LigB-like"/>
    <property type="match status" value="1"/>
</dbReference>
<comment type="similarity">
    <text evidence="2">Belongs to the DODA-type extradiol aromatic ring-opening dioxygenase family.</text>
</comment>
<sequence length="264" mass="29361">MSRLPTYFISHGGGPWPWIPEMRAMMSILEQSLVDIPKQLPETPKAILVISGHWEASTFSIMSSAQPPMVYDYYGFPDYTYQIQYQAPGAPEFANRVQELLNTAGINAVTDAHQGFDHGTFAPLYIMYPKADMPIFQLSLKSGYSVEEHLAVGRALQGLRDEGVLIIGSGLSYHNLRLRGPAARDPSSQFDNWLRETLEQTGEARSDRLKHWSGAPSARISHPREDHLIPLMVAVGAAEQDKATRVYFDQNAMGSAVASSYRFG</sequence>
<dbReference type="Pfam" id="PF02900">
    <property type="entry name" value="LigB"/>
    <property type="match status" value="1"/>
</dbReference>
<accession>A0A0C5UYU8</accession>
<feature type="domain" description="Extradiol ring-cleavage dioxygenase class III enzyme subunit B" evidence="6">
    <location>
        <begin position="40"/>
        <end position="248"/>
    </location>
</feature>
<dbReference type="Proteomes" id="UP000032266">
    <property type="component" value="Chromosome"/>
</dbReference>
<evidence type="ECO:0000256" key="3">
    <source>
        <dbReference type="ARBA" id="ARBA00022723"/>
    </source>
</evidence>
<dbReference type="GO" id="GO:0008270">
    <property type="term" value="F:zinc ion binding"/>
    <property type="evidence" value="ECO:0007669"/>
    <property type="project" value="InterPro"/>
</dbReference>
<dbReference type="PANTHER" id="PTHR30096">
    <property type="entry name" value="4,5-DOPA DIOXYGENASE EXTRADIOL-LIKE PROTEIN"/>
    <property type="match status" value="1"/>
</dbReference>
<dbReference type="PANTHER" id="PTHR30096:SF0">
    <property type="entry name" value="4,5-DOPA DIOXYGENASE EXTRADIOL-LIKE PROTEIN"/>
    <property type="match status" value="1"/>
</dbReference>
<comment type="cofactor">
    <cofactor evidence="1">
        <name>Zn(2+)</name>
        <dbReference type="ChEBI" id="CHEBI:29105"/>
    </cofactor>
</comment>
<dbReference type="PIRSF" id="PIRSF006157">
    <property type="entry name" value="Doxgns_DODA"/>
    <property type="match status" value="1"/>
</dbReference>
<dbReference type="InterPro" id="IPR004183">
    <property type="entry name" value="Xdiol_dOase_suB"/>
</dbReference>
<evidence type="ECO:0000313" key="8">
    <source>
        <dbReference type="Proteomes" id="UP000032266"/>
    </source>
</evidence>
<keyword evidence="8" id="KW-1185">Reference proteome</keyword>
<dbReference type="EMBL" id="CP007142">
    <property type="protein sequence ID" value="AJQ92500.1"/>
    <property type="molecule type" value="Genomic_DNA"/>
</dbReference>
<reference evidence="7 8" key="1">
    <citation type="submission" date="2014-01" db="EMBL/GenBank/DDBJ databases">
        <title>Full genme sequencing of cellulolytic bacterium Gynuella sunshinyii YC6258T gen. nov., sp. nov.</title>
        <authorList>
            <person name="Khan H."/>
            <person name="Chung E.J."/>
            <person name="Chung Y.R."/>
        </authorList>
    </citation>
    <scope>NUCLEOTIDE SEQUENCE [LARGE SCALE GENOMIC DNA]</scope>
    <source>
        <strain evidence="7 8">YC6258</strain>
    </source>
</reference>
<keyword evidence="5" id="KW-0560">Oxidoreductase</keyword>
<dbReference type="InterPro" id="IPR014436">
    <property type="entry name" value="Extradiol_dOase_DODA"/>
</dbReference>
<keyword evidence="4" id="KW-0862">Zinc</keyword>
<dbReference type="OrthoDB" id="9790889at2"/>
<evidence type="ECO:0000256" key="2">
    <source>
        <dbReference type="ARBA" id="ARBA00007581"/>
    </source>
</evidence>
<dbReference type="SUPFAM" id="SSF53213">
    <property type="entry name" value="LigB-like"/>
    <property type="match status" value="1"/>
</dbReference>
<dbReference type="GO" id="GO:0008198">
    <property type="term" value="F:ferrous iron binding"/>
    <property type="evidence" value="ECO:0007669"/>
    <property type="project" value="InterPro"/>
</dbReference>
<dbReference type="RefSeq" id="WP_044615547.1">
    <property type="nucleotide sequence ID" value="NZ_CP007142.1"/>
</dbReference>
<organism evidence="7 8">
    <name type="scientific">Gynuella sunshinyii YC6258</name>
    <dbReference type="NCBI Taxonomy" id="1445510"/>
    <lineage>
        <taxon>Bacteria</taxon>
        <taxon>Pseudomonadati</taxon>
        <taxon>Pseudomonadota</taxon>
        <taxon>Gammaproteobacteria</taxon>
        <taxon>Oceanospirillales</taxon>
        <taxon>Saccharospirillaceae</taxon>
        <taxon>Gynuella</taxon>
    </lineage>
</organism>
<evidence type="ECO:0000256" key="4">
    <source>
        <dbReference type="ARBA" id="ARBA00022833"/>
    </source>
</evidence>
<keyword evidence="3" id="KW-0479">Metal-binding</keyword>
<dbReference type="KEGG" id="gsn:YC6258_00450"/>